<evidence type="ECO:0000256" key="3">
    <source>
        <dbReference type="ARBA" id="ARBA00022989"/>
    </source>
</evidence>
<evidence type="ECO:0000259" key="9">
    <source>
        <dbReference type="PROSITE" id="PS50262"/>
    </source>
</evidence>
<proteinExistence type="predicted"/>
<evidence type="ECO:0000256" key="6">
    <source>
        <dbReference type="ARBA" id="ARBA00023170"/>
    </source>
</evidence>
<dbReference type="Gene3D" id="1.20.1070.10">
    <property type="entry name" value="Rhodopsin 7-helix transmembrane proteins"/>
    <property type="match status" value="1"/>
</dbReference>
<gene>
    <name evidence="10" type="ORF">JBS370_LOCUS35887</name>
</gene>
<comment type="subcellular location">
    <subcellularLocation>
        <location evidence="1">Membrane</location>
        <topology evidence="1">Multi-pass membrane protein</topology>
    </subcellularLocation>
</comment>
<keyword evidence="2 8" id="KW-0812">Transmembrane</keyword>
<dbReference type="InterPro" id="IPR017452">
    <property type="entry name" value="GPCR_Rhodpsn_7TM"/>
</dbReference>
<feature type="transmembrane region" description="Helical" evidence="8">
    <location>
        <begin position="25"/>
        <end position="47"/>
    </location>
</feature>
<evidence type="ECO:0000256" key="1">
    <source>
        <dbReference type="ARBA" id="ARBA00004141"/>
    </source>
</evidence>
<keyword evidence="7" id="KW-0807">Transducer</keyword>
<feature type="transmembrane region" description="Helical" evidence="8">
    <location>
        <begin position="276"/>
        <end position="297"/>
    </location>
</feature>
<evidence type="ECO:0000313" key="10">
    <source>
        <dbReference type="EMBL" id="CAF4188265.1"/>
    </source>
</evidence>
<evidence type="ECO:0000256" key="5">
    <source>
        <dbReference type="ARBA" id="ARBA00023136"/>
    </source>
</evidence>
<organism evidence="10 11">
    <name type="scientific">Rotaria sordida</name>
    <dbReference type="NCBI Taxonomy" id="392033"/>
    <lineage>
        <taxon>Eukaryota</taxon>
        <taxon>Metazoa</taxon>
        <taxon>Spiralia</taxon>
        <taxon>Gnathifera</taxon>
        <taxon>Rotifera</taxon>
        <taxon>Eurotatoria</taxon>
        <taxon>Bdelloidea</taxon>
        <taxon>Philodinida</taxon>
        <taxon>Philodinidae</taxon>
        <taxon>Rotaria</taxon>
    </lineage>
</organism>
<evidence type="ECO:0000313" key="11">
    <source>
        <dbReference type="Proteomes" id="UP000663836"/>
    </source>
</evidence>
<accession>A0A820A9M9</accession>
<evidence type="ECO:0000256" key="2">
    <source>
        <dbReference type="ARBA" id="ARBA00022692"/>
    </source>
</evidence>
<dbReference type="PANTHER" id="PTHR24243">
    <property type="entry name" value="G-PROTEIN COUPLED RECEPTOR"/>
    <property type="match status" value="1"/>
</dbReference>
<feature type="transmembrane region" description="Helical" evidence="8">
    <location>
        <begin position="230"/>
        <end position="256"/>
    </location>
</feature>
<dbReference type="PROSITE" id="PS50262">
    <property type="entry name" value="G_PROTEIN_RECEP_F1_2"/>
    <property type="match status" value="1"/>
</dbReference>
<dbReference type="AlphaFoldDB" id="A0A820A9M9"/>
<keyword evidence="6" id="KW-0675">Receptor</keyword>
<protein>
    <recommendedName>
        <fullName evidence="9">G-protein coupled receptors family 1 profile domain-containing protein</fullName>
    </recommendedName>
</protein>
<sequence length="359" mass="40557">MNNISTTTINPDVARLNAARIGVQYIGQPLLFAIGTIGCILNIAIFLRPSMRQNSCAIYFHASSWANLFCLTWGVLASMLATFTNNNPATYNIGYCKIRFYMISFSQMSSRACVVLACLDRLLLCSRSPRKRLFCRPSVAIKVVLVTIFICACLPIYILVTYEPQLLIRQCLSMSQSVRTFEIVNLWVLTFGAPTLLMSILSSLTIWRLKQNAKRIGRQKIQVRNKDIQLAGMLFGQVLLYIMTALPFASNALYIILTQYDATSSKSPYRIAAEAFSQTLTSSFGIYVFNGLSFYVYTLTAPSFRRELLLLILPRRWVIKLRQKEQHQMSLTNRMGPSLLDGTSINLKVMPRNVVATNF</sequence>
<dbReference type="GO" id="GO:0004930">
    <property type="term" value="F:G protein-coupled receptor activity"/>
    <property type="evidence" value="ECO:0007669"/>
    <property type="project" value="UniProtKB-KW"/>
</dbReference>
<keyword evidence="4" id="KW-0297">G-protein coupled receptor</keyword>
<keyword evidence="5 8" id="KW-0472">Membrane</keyword>
<dbReference type="InterPro" id="IPR000276">
    <property type="entry name" value="GPCR_Rhodpsn"/>
</dbReference>
<feature type="domain" description="G-protein coupled receptors family 1 profile" evidence="9">
    <location>
        <begin position="38"/>
        <end position="289"/>
    </location>
</feature>
<comment type="caution">
    <text evidence="10">The sequence shown here is derived from an EMBL/GenBank/DDBJ whole genome shotgun (WGS) entry which is preliminary data.</text>
</comment>
<feature type="transmembrane region" description="Helical" evidence="8">
    <location>
        <begin position="59"/>
        <end position="80"/>
    </location>
</feature>
<feature type="transmembrane region" description="Helical" evidence="8">
    <location>
        <begin position="186"/>
        <end position="209"/>
    </location>
</feature>
<evidence type="ECO:0000256" key="8">
    <source>
        <dbReference type="SAM" id="Phobius"/>
    </source>
</evidence>
<name>A0A820A9M9_9BILA</name>
<dbReference type="SUPFAM" id="SSF81321">
    <property type="entry name" value="Family A G protein-coupled receptor-like"/>
    <property type="match status" value="1"/>
</dbReference>
<reference evidence="10" key="1">
    <citation type="submission" date="2021-02" db="EMBL/GenBank/DDBJ databases">
        <authorList>
            <person name="Nowell W R."/>
        </authorList>
    </citation>
    <scope>NUCLEOTIDE SEQUENCE</scope>
</reference>
<dbReference type="PANTHER" id="PTHR24243:SF230">
    <property type="entry name" value="G-PROTEIN COUPLED RECEPTORS FAMILY 1 PROFILE DOMAIN-CONTAINING PROTEIN"/>
    <property type="match status" value="1"/>
</dbReference>
<feature type="transmembrane region" description="Helical" evidence="8">
    <location>
        <begin position="139"/>
        <end position="160"/>
    </location>
</feature>
<dbReference type="GO" id="GO:0005886">
    <property type="term" value="C:plasma membrane"/>
    <property type="evidence" value="ECO:0007669"/>
    <property type="project" value="TreeGrafter"/>
</dbReference>
<evidence type="ECO:0000256" key="4">
    <source>
        <dbReference type="ARBA" id="ARBA00023040"/>
    </source>
</evidence>
<dbReference type="Pfam" id="PF00001">
    <property type="entry name" value="7tm_1"/>
    <property type="match status" value="1"/>
</dbReference>
<evidence type="ECO:0000256" key="7">
    <source>
        <dbReference type="ARBA" id="ARBA00023224"/>
    </source>
</evidence>
<dbReference type="EMBL" id="CAJOBD010013204">
    <property type="protein sequence ID" value="CAF4188265.1"/>
    <property type="molecule type" value="Genomic_DNA"/>
</dbReference>
<keyword evidence="3 8" id="KW-1133">Transmembrane helix</keyword>
<dbReference type="Proteomes" id="UP000663836">
    <property type="component" value="Unassembled WGS sequence"/>
</dbReference>